<dbReference type="EMBL" id="ACHB01000044">
    <property type="protein sequence ID" value="EEI92560.1"/>
    <property type="molecule type" value="Genomic_DNA"/>
</dbReference>
<dbReference type="PANTHER" id="PTHR35279">
    <property type="match status" value="1"/>
</dbReference>
<dbReference type="Gene3D" id="2.115.10.20">
    <property type="entry name" value="Glycosyl hydrolase domain, family 43"/>
    <property type="match status" value="1"/>
</dbReference>
<dbReference type="PROSITE" id="PS51257">
    <property type="entry name" value="PROKAR_LIPOPROTEIN"/>
    <property type="match status" value="1"/>
</dbReference>
<evidence type="ECO:0000256" key="2">
    <source>
        <dbReference type="ARBA" id="ARBA00022801"/>
    </source>
</evidence>
<dbReference type="Pfam" id="PF04616">
    <property type="entry name" value="Glyco_hydro_43"/>
    <property type="match status" value="1"/>
</dbReference>
<protein>
    <submittedName>
        <fullName evidence="5">Uncharacterized protein</fullName>
    </submittedName>
</protein>
<accession>C2FWY4</accession>
<evidence type="ECO:0000313" key="6">
    <source>
        <dbReference type="Proteomes" id="UP000006241"/>
    </source>
</evidence>
<name>C2FWY4_SPHSI</name>
<gene>
    <name evidence="5" type="ORF">HMPREF0765_1840</name>
</gene>
<comment type="caution">
    <text evidence="5">The sequence shown here is derived from an EMBL/GenBank/DDBJ whole genome shotgun (WGS) entry which is preliminary data.</text>
</comment>
<keyword evidence="3 4" id="KW-0326">Glycosidase</keyword>
<dbReference type="RefSeq" id="WP_003011417.1">
    <property type="nucleotide sequence ID" value="NZ_GG668634.1"/>
</dbReference>
<dbReference type="PANTHER" id="PTHR35279:SF1">
    <property type="entry name" value="ARABINANASE_LEVANSUCRASE_INVERTASE"/>
    <property type="match status" value="1"/>
</dbReference>
<proteinExistence type="inferred from homology"/>
<sequence length="364" mass="40861">MIYNRKKFLTLFAQTLGLIACHSTVLGQISVLKLRESAFSKGLKYIGRALELEGYYVWCSSPIYANDGQVHIFFSRWKQELGMGGWLKGSEIVHATASAPDQPFVVKETILAPRGAGYWDATTCHNPSISQFNNTYYLYYMGNSNGKTNTKRIGLATAESLDGPWKRTDQPILEAGEEGSWDDHCTTNPTVIQRAEKDYYLFYKSWNTADYLAGKGAIRGNRKYGLAVASSPEGPFKKYAHNPVIDFSAKGGNAQFEDAFVWIEKGVFYMIARDMGVQSHEDGLLMRSADGKKWSEPDLAFKAVTAYTKEGPYPAFLKRVGRLERPMLLLNKENKPEWLFGASQGGKYNTSSAMVFRCTSNQIW</sequence>
<dbReference type="GO" id="GO:0004553">
    <property type="term" value="F:hydrolase activity, hydrolyzing O-glycosyl compounds"/>
    <property type="evidence" value="ECO:0007669"/>
    <property type="project" value="InterPro"/>
</dbReference>
<dbReference type="AlphaFoldDB" id="C2FWY4"/>
<keyword evidence="2 4" id="KW-0378">Hydrolase</keyword>
<evidence type="ECO:0000313" key="5">
    <source>
        <dbReference type="EMBL" id="EEI92560.1"/>
    </source>
</evidence>
<evidence type="ECO:0000256" key="4">
    <source>
        <dbReference type="RuleBase" id="RU361187"/>
    </source>
</evidence>
<organism evidence="5 6">
    <name type="scientific">Sphingobacterium spiritivorum ATCC 33300</name>
    <dbReference type="NCBI Taxonomy" id="525372"/>
    <lineage>
        <taxon>Bacteria</taxon>
        <taxon>Pseudomonadati</taxon>
        <taxon>Bacteroidota</taxon>
        <taxon>Sphingobacteriia</taxon>
        <taxon>Sphingobacteriales</taxon>
        <taxon>Sphingobacteriaceae</taxon>
        <taxon>Sphingobacterium</taxon>
    </lineage>
</organism>
<dbReference type="InterPro" id="IPR006710">
    <property type="entry name" value="Glyco_hydro_43"/>
</dbReference>
<dbReference type="Proteomes" id="UP000006241">
    <property type="component" value="Unassembled WGS sequence"/>
</dbReference>
<dbReference type="HOGENOM" id="CLU_055584_0_0_10"/>
<evidence type="ECO:0000256" key="1">
    <source>
        <dbReference type="ARBA" id="ARBA00009865"/>
    </source>
</evidence>
<dbReference type="GO" id="GO:0005975">
    <property type="term" value="P:carbohydrate metabolic process"/>
    <property type="evidence" value="ECO:0007669"/>
    <property type="project" value="InterPro"/>
</dbReference>
<comment type="similarity">
    <text evidence="1 4">Belongs to the glycosyl hydrolase 43 family.</text>
</comment>
<dbReference type="SUPFAM" id="SSF75005">
    <property type="entry name" value="Arabinanase/levansucrase/invertase"/>
    <property type="match status" value="1"/>
</dbReference>
<reference evidence="5 6" key="1">
    <citation type="submission" date="2009-01" db="EMBL/GenBank/DDBJ databases">
        <authorList>
            <person name="Qin X."/>
            <person name="Bachman B."/>
            <person name="Battles P."/>
            <person name="Bell A."/>
            <person name="Bess C."/>
            <person name="Bickham C."/>
            <person name="Chaboub L."/>
            <person name="Chen D."/>
            <person name="Coyle M."/>
            <person name="Deiros D.R."/>
            <person name="Dinh H."/>
            <person name="Forbes L."/>
            <person name="Fowler G."/>
            <person name="Francisco L."/>
            <person name="Fu Q."/>
            <person name="Gubbala S."/>
            <person name="Hale W."/>
            <person name="Han Y."/>
            <person name="Hemphill L."/>
            <person name="Highlander S.K."/>
            <person name="Hirani K."/>
            <person name="Hogues M."/>
            <person name="Jackson L."/>
            <person name="Jakkamsetti A."/>
            <person name="Javaid M."/>
            <person name="Jiang H."/>
            <person name="Korchina V."/>
            <person name="Kovar C."/>
            <person name="Lara F."/>
            <person name="Lee S."/>
            <person name="Mata R."/>
            <person name="Mathew T."/>
            <person name="Moen C."/>
            <person name="Morales K."/>
            <person name="Munidasa M."/>
            <person name="Nazareth L."/>
            <person name="Ngo R."/>
            <person name="Nguyen L."/>
            <person name="Okwuonu G."/>
            <person name="Ongeri F."/>
            <person name="Patil S."/>
            <person name="Petrosino J."/>
            <person name="Pham C."/>
            <person name="Pham P."/>
            <person name="Pu L.-L."/>
            <person name="Puazo M."/>
            <person name="Raj R."/>
            <person name="Reid J."/>
            <person name="Rouhana J."/>
            <person name="Saada N."/>
            <person name="Shang Y."/>
            <person name="Simmons D."/>
            <person name="Thornton R."/>
            <person name="Warren J."/>
            <person name="Weissenberger G."/>
            <person name="Zhang J."/>
            <person name="Zhang L."/>
            <person name="Zhou C."/>
            <person name="Zhu D."/>
            <person name="Muzny D."/>
            <person name="Worley K."/>
            <person name="Gibbs R."/>
        </authorList>
    </citation>
    <scope>NUCLEOTIDE SEQUENCE [LARGE SCALE GENOMIC DNA]</scope>
    <source>
        <strain evidence="5 6">ATCC 33300</strain>
    </source>
</reference>
<dbReference type="CDD" id="cd08994">
    <property type="entry name" value="GH43_62_32_68_117_130-like"/>
    <property type="match status" value="1"/>
</dbReference>
<dbReference type="InterPro" id="IPR023296">
    <property type="entry name" value="Glyco_hydro_beta-prop_sf"/>
</dbReference>
<evidence type="ECO:0000256" key="3">
    <source>
        <dbReference type="ARBA" id="ARBA00023295"/>
    </source>
</evidence>